<dbReference type="EMBL" id="CAJNOM010000148">
    <property type="protein sequence ID" value="CAF1140458.1"/>
    <property type="molecule type" value="Genomic_DNA"/>
</dbReference>
<dbReference type="Proteomes" id="UP000663845">
    <property type="component" value="Unassembled WGS sequence"/>
</dbReference>
<dbReference type="EMBL" id="CAJOAZ010000172">
    <property type="protein sequence ID" value="CAF3562941.1"/>
    <property type="molecule type" value="Genomic_DNA"/>
</dbReference>
<dbReference type="Proteomes" id="UP000663881">
    <property type="component" value="Unassembled WGS sequence"/>
</dbReference>
<dbReference type="EMBL" id="CAJNOM010000146">
    <property type="protein sequence ID" value="CAF1137271.1"/>
    <property type="molecule type" value="Genomic_DNA"/>
</dbReference>
<dbReference type="EMBL" id="CAJOAY010000039">
    <property type="protein sequence ID" value="CAF3502375.1"/>
    <property type="molecule type" value="Genomic_DNA"/>
</dbReference>
<dbReference type="EMBL" id="CAJNOG010000220">
    <property type="protein sequence ID" value="CAF1088092.1"/>
    <property type="molecule type" value="Genomic_DNA"/>
</dbReference>
<dbReference type="GO" id="GO:0008543">
    <property type="term" value="P:fibroblast growth factor receptor signaling pathway"/>
    <property type="evidence" value="ECO:0007669"/>
    <property type="project" value="TreeGrafter"/>
</dbReference>
<dbReference type="OrthoDB" id="6279276at2759"/>
<dbReference type="Pfam" id="PF02174">
    <property type="entry name" value="IRS"/>
    <property type="match status" value="1"/>
</dbReference>
<keyword evidence="11" id="KW-1185">Reference proteome</keyword>
<evidence type="ECO:0000313" key="8">
    <source>
        <dbReference type="EMBL" id="CAF3502375.1"/>
    </source>
</evidence>
<dbReference type="Proteomes" id="UP000663891">
    <property type="component" value="Unassembled WGS sequence"/>
</dbReference>
<accession>A0A818H4S5</accession>
<evidence type="ECO:0000313" key="9">
    <source>
        <dbReference type="EMBL" id="CAF3527292.1"/>
    </source>
</evidence>
<evidence type="ECO:0000313" key="4">
    <source>
        <dbReference type="EMBL" id="CAF1088092.1"/>
    </source>
</evidence>
<sequence>MGNYNSTPDLSNTANINNDSIFKVDNINSHGCKHSSAKIQVSDDSLCIHQKHRQSLFIPLDTIKRYGLDDSIFILECGRRAPLGPARYAFRCKQARDLVDCLDQRITMISNQLLEHQHPQQDISLLSLTNVSSTINNLGRIQSAMSLSSATSFYRNSEPDLSENYFVFRNENDEHSNVEEINYAEFTKSDPSVETASTIDMHKTNTNNISGSQNNTGITTASLFPESSITKTKSYVYIDHEKTTTLKEITQDRLQQHPRRIEA</sequence>
<dbReference type="GO" id="GO:0005737">
    <property type="term" value="C:cytoplasm"/>
    <property type="evidence" value="ECO:0007669"/>
    <property type="project" value="TreeGrafter"/>
</dbReference>
<dbReference type="InterPro" id="IPR002404">
    <property type="entry name" value="IRS_PTB"/>
</dbReference>
<dbReference type="SMART" id="SM00310">
    <property type="entry name" value="PTBI"/>
    <property type="match status" value="1"/>
</dbReference>
<evidence type="ECO:0000313" key="10">
    <source>
        <dbReference type="EMBL" id="CAF3562941.1"/>
    </source>
</evidence>
<dbReference type="EMBL" id="CAJNOI010000331">
    <property type="protein sequence ID" value="CAF1246041.1"/>
    <property type="molecule type" value="Genomic_DNA"/>
</dbReference>
<dbReference type="Proteomes" id="UP000663844">
    <property type="component" value="Unassembled WGS sequence"/>
</dbReference>
<dbReference type="Proteomes" id="UP000663860">
    <property type="component" value="Unassembled WGS sequence"/>
</dbReference>
<evidence type="ECO:0000313" key="2">
    <source>
        <dbReference type="EMBL" id="CAF0968856.1"/>
    </source>
</evidence>
<dbReference type="PANTHER" id="PTHR21258">
    <property type="entry name" value="DOCKING PROTEIN RELATED"/>
    <property type="match status" value="1"/>
</dbReference>
<dbReference type="GO" id="GO:0005104">
    <property type="term" value="F:fibroblast growth factor receptor binding"/>
    <property type="evidence" value="ECO:0007669"/>
    <property type="project" value="TreeGrafter"/>
</dbReference>
<dbReference type="SMART" id="SM01244">
    <property type="entry name" value="IRS"/>
    <property type="match status" value="1"/>
</dbReference>
<proteinExistence type="predicted"/>
<protein>
    <recommendedName>
        <fullName evidence="1">IRS-type PTB domain-containing protein</fullName>
    </recommendedName>
</protein>
<dbReference type="EMBL" id="CAJNOE010000140">
    <property type="protein sequence ID" value="CAF0968856.1"/>
    <property type="molecule type" value="Genomic_DNA"/>
</dbReference>
<dbReference type="SUPFAM" id="SSF50729">
    <property type="entry name" value="PH domain-like"/>
    <property type="match status" value="1"/>
</dbReference>
<dbReference type="Gene3D" id="2.30.29.30">
    <property type="entry name" value="Pleckstrin-homology domain (PH domain)/Phosphotyrosine-binding domain (PTB)"/>
    <property type="match status" value="1"/>
</dbReference>
<reference evidence="8" key="1">
    <citation type="submission" date="2021-02" db="EMBL/GenBank/DDBJ databases">
        <authorList>
            <person name="Nowell W R."/>
        </authorList>
    </citation>
    <scope>NUCLEOTIDE SEQUENCE</scope>
</reference>
<dbReference type="PANTHER" id="PTHR21258:SF55">
    <property type="entry name" value="FI23523P1"/>
    <property type="match status" value="1"/>
</dbReference>
<evidence type="ECO:0000313" key="11">
    <source>
        <dbReference type="Proteomes" id="UP000663832"/>
    </source>
</evidence>
<evidence type="ECO:0000259" key="1">
    <source>
        <dbReference type="SMART" id="SM00310"/>
    </source>
</evidence>
<evidence type="ECO:0000313" key="7">
    <source>
        <dbReference type="EMBL" id="CAF1246041.1"/>
    </source>
</evidence>
<name>A0A818H4S5_9BILA</name>
<evidence type="ECO:0000313" key="3">
    <source>
        <dbReference type="EMBL" id="CAF1052167.1"/>
    </source>
</evidence>
<gene>
    <name evidence="7" type="ORF">BJG266_LOCUS29321</name>
    <name evidence="2" type="ORF">IZO911_LOCUS15926</name>
    <name evidence="4" type="ORF">JYZ213_LOCUS20681</name>
    <name evidence="9" type="ORF">KXQ929_LOCUS1483</name>
    <name evidence="8" type="ORF">OKA104_LOCUS1569</name>
    <name evidence="10" type="ORF">OXD698_LOCUS4508</name>
    <name evidence="5" type="ORF">QVE165_LOCUS22274</name>
    <name evidence="6" type="ORF">QVE165_LOCUS22448</name>
    <name evidence="3" type="ORF">VCS650_LOCUS17468</name>
</gene>
<dbReference type="EMBL" id="CAJOBB010000041">
    <property type="protein sequence ID" value="CAF3527292.1"/>
    <property type="molecule type" value="Genomic_DNA"/>
</dbReference>
<evidence type="ECO:0000313" key="6">
    <source>
        <dbReference type="EMBL" id="CAF1140458.1"/>
    </source>
</evidence>
<evidence type="ECO:0000313" key="12">
    <source>
        <dbReference type="Proteomes" id="UP000663881"/>
    </source>
</evidence>
<dbReference type="InterPro" id="IPR011993">
    <property type="entry name" value="PH-like_dom_sf"/>
</dbReference>
<dbReference type="GO" id="GO:0005068">
    <property type="term" value="F:transmembrane receptor protein tyrosine kinase adaptor activity"/>
    <property type="evidence" value="ECO:0007669"/>
    <property type="project" value="TreeGrafter"/>
</dbReference>
<dbReference type="Proteomes" id="UP000663832">
    <property type="component" value="Unassembled WGS sequence"/>
</dbReference>
<dbReference type="InterPro" id="IPR050996">
    <property type="entry name" value="Docking_Protein_DOK"/>
</dbReference>
<comment type="caution">
    <text evidence="8">The sequence shown here is derived from an EMBL/GenBank/DDBJ whole genome shotgun (WGS) entry which is preliminary data.</text>
</comment>
<dbReference type="Proteomes" id="UP000663868">
    <property type="component" value="Unassembled WGS sequence"/>
</dbReference>
<evidence type="ECO:0000313" key="5">
    <source>
        <dbReference type="EMBL" id="CAF1137271.1"/>
    </source>
</evidence>
<dbReference type="AlphaFoldDB" id="A0A818H4S5"/>
<organism evidence="8 12">
    <name type="scientific">Adineta steineri</name>
    <dbReference type="NCBI Taxonomy" id="433720"/>
    <lineage>
        <taxon>Eukaryota</taxon>
        <taxon>Metazoa</taxon>
        <taxon>Spiralia</taxon>
        <taxon>Gnathifera</taxon>
        <taxon>Rotifera</taxon>
        <taxon>Eurotatoria</taxon>
        <taxon>Bdelloidea</taxon>
        <taxon>Adinetida</taxon>
        <taxon>Adinetidae</taxon>
        <taxon>Adineta</taxon>
    </lineage>
</organism>
<dbReference type="EMBL" id="CAJNON010000161">
    <property type="protein sequence ID" value="CAF1052167.1"/>
    <property type="molecule type" value="Genomic_DNA"/>
</dbReference>
<dbReference type="Proteomes" id="UP000663877">
    <property type="component" value="Unassembled WGS sequence"/>
</dbReference>
<feature type="domain" description="IRS-type PTB" evidence="1">
    <location>
        <begin position="19"/>
        <end position="111"/>
    </location>
</feature>